<evidence type="ECO:0000259" key="1">
    <source>
        <dbReference type="Pfam" id="PF06276"/>
    </source>
</evidence>
<reference evidence="3 4" key="3">
    <citation type="journal article" date="2008" name="Appl. Environ. Microbiol.">
        <title>Identification of mobile elements and pseudogenes in the Shewanella oneidensis MR-1 genome.</title>
        <authorList>
            <person name="Romine M.F."/>
            <person name="Carlson T.S."/>
            <person name="Norbeck A.D."/>
            <person name="McCue L.A."/>
            <person name="Lipton M.S."/>
        </authorList>
    </citation>
    <scope>NUCLEOTIDE SEQUENCE [LARGE SCALE GENOMIC DNA]</scope>
    <source>
        <strain evidence="4">ATCC 700550 / JCM 31522 / CIP 106686 / LMG 19005 / NCIMB 14063 / MR-1</strain>
    </source>
</reference>
<dbReference type="EMBL" id="AE014299">
    <property type="protein sequence ID" value="AAN56046.1"/>
    <property type="molecule type" value="Genomic_DNA"/>
</dbReference>
<dbReference type="DNASU" id="1170719"/>
<evidence type="ECO:0000313" key="3">
    <source>
        <dbReference type="EMBL" id="AAN56046.1"/>
    </source>
</evidence>
<dbReference type="HOGENOM" id="CLU_733398_0_0_6"/>
<dbReference type="Proteomes" id="UP000008186">
    <property type="component" value="Chromosome"/>
</dbReference>
<dbReference type="KEGG" id="son:SO_3034"/>
<dbReference type="PaxDb" id="211586-SO_3034"/>
<dbReference type="STRING" id="211586.SO_3034"/>
<protein>
    <submittedName>
        <fullName evidence="3">Ferric putrebactin reductase PutB</fullName>
    </submittedName>
</protein>
<dbReference type="Pfam" id="PF11575">
    <property type="entry name" value="FhuF_C"/>
    <property type="match status" value="1"/>
</dbReference>
<dbReference type="InterPro" id="IPR008090">
    <property type="entry name" value="Fe_iron_reduct"/>
</dbReference>
<evidence type="ECO:0000259" key="2">
    <source>
        <dbReference type="Pfam" id="PF11575"/>
    </source>
</evidence>
<keyword evidence="4" id="KW-1185">Reference proteome</keyword>
<gene>
    <name evidence="3" type="primary">putB</name>
    <name evidence="3" type="ordered locus">SO_3034</name>
</gene>
<dbReference type="SMR" id="Q8ECT9"/>
<dbReference type="AlphaFoldDB" id="Q8ECT9"/>
<dbReference type="OrthoDB" id="5918327at2"/>
<dbReference type="RefSeq" id="WP_011072937.1">
    <property type="nucleotide sequence ID" value="NC_004347.2"/>
</dbReference>
<dbReference type="PhylomeDB" id="Q8ECT9"/>
<dbReference type="InterPro" id="IPR024726">
    <property type="entry name" value="FhuF_C"/>
</dbReference>
<dbReference type="eggNOG" id="COG4114">
    <property type="taxonomic scope" value="Bacteria"/>
</dbReference>
<reference evidence="3 4" key="2">
    <citation type="journal article" date="2005" name="Proteomics">
        <title>Global detection and characterization of hypothetical proteins in Shewanella oneidensis MR-1 using LC-MS based proteomics.</title>
        <authorList>
            <person name="Elias D.A."/>
            <person name="Monroe M.E."/>
            <person name="Marshall M.J."/>
            <person name="Romine M.F."/>
            <person name="Belieav A.S."/>
            <person name="Fredrickson J.K."/>
            <person name="Anderson G.A."/>
            <person name="Smith R.D."/>
            <person name="Lipton M.S."/>
        </authorList>
    </citation>
    <scope>NUCLEOTIDE SEQUENCE [LARGE SCALE GENOMIC DNA]</scope>
    <source>
        <strain evidence="4">ATCC 700550 / JCM 31522 / CIP 106686 / LMG 19005 / NCIMB 14063 / MR-1</strain>
    </source>
</reference>
<sequence length="361" mass="40763">MARQGEAIPTLIQSAEIIHSANIASVKSAPIHLTTPHLTTTHLTQSALNQMDLNHVAQQFNQRLSQRAPFYAQHFVATTKPQGLSFDSWSQPAVYQQLLLNFAKAYPPLTAAKTSATQQTANAKTLLCHSRSSKALHSLWGQWYFGRLVPPMLEWIFQVTTSMQMAKSIEEMDLFPRQFFIHPHDSGRVANVEFFLNRTNRPIPTPNKSEYKLLQPNQTRGLLLTCNNQSPLQDERLVERRIIQFIQTNLAPSVERLTCLSPAPPKLYWSHLGYLIHWYLGEMALPMQQFNQLTQRLFQTSTFADGTVNPLYNSINLTPACEPSSGCIRRVCCLRNQLANSHQCGDCPLVARAQARRAAQG</sequence>
<dbReference type="GO" id="GO:0003824">
    <property type="term" value="F:catalytic activity"/>
    <property type="evidence" value="ECO:0007669"/>
    <property type="project" value="UniProtKB-ARBA"/>
</dbReference>
<accession>Q8ECT9</accession>
<dbReference type="InterPro" id="IPR022770">
    <property type="entry name" value="IucA/IucC-like_C"/>
</dbReference>
<dbReference type="BioCyc" id="SONE211586:G1GMP-2806-MONOMER"/>
<feature type="domain" description="Ferric siderophore reductase C-terminal" evidence="2">
    <location>
        <begin position="329"/>
        <end position="349"/>
    </location>
</feature>
<dbReference type="PATRIC" id="fig|211586.12.peg.2929"/>
<reference evidence="3 4" key="4">
    <citation type="journal article" date="2011" name="BMC Genomics">
        <title>Genome-wide protein localization prediction strategies for gram negative bacteria.</title>
        <authorList>
            <person name="Romine M.F."/>
        </authorList>
    </citation>
    <scope>NUCLEOTIDE SEQUENCE [LARGE SCALE GENOMIC DNA]</scope>
    <source>
        <strain evidence="4">ATCC 700550 / JCM 31522 / CIP 106686 / LMG 19005 / NCIMB 14063 / MR-1</strain>
    </source>
</reference>
<dbReference type="Pfam" id="PF06276">
    <property type="entry name" value="FhuF"/>
    <property type="match status" value="1"/>
</dbReference>
<reference evidence="3 4" key="1">
    <citation type="journal article" date="2002" name="Nat. Biotechnol.">
        <title>Genome sequence of the dissimilatory metal ion-reducing bacterium Shewanella oneidensis.</title>
        <authorList>
            <person name="Heidelberg J.F."/>
            <person name="Paulsen I.T."/>
            <person name="Nelson K.E."/>
            <person name="Gaidos E.J."/>
            <person name="Nelson W.C."/>
            <person name="Read T.D."/>
            <person name="Eisen J.A."/>
            <person name="Seshadri R."/>
            <person name="Ward N."/>
            <person name="Methe B."/>
            <person name="Clayton R.A."/>
            <person name="Meyer T."/>
            <person name="Tsapin A."/>
            <person name="Scott J."/>
            <person name="Beanan M."/>
            <person name="Brinkac L."/>
            <person name="Daugherty S."/>
            <person name="DeBoy R.T."/>
            <person name="Dodson R.J."/>
            <person name="Durkin A.S."/>
            <person name="Haft D.H."/>
            <person name="Kolonay J.F."/>
            <person name="Madupu R."/>
            <person name="Peterson J.D."/>
            <person name="Umayam L.A."/>
            <person name="White O."/>
            <person name="Wolf A.M."/>
            <person name="Vamathevan J."/>
            <person name="Weidman J."/>
            <person name="Impraim M."/>
            <person name="Lee K."/>
            <person name="Berry K."/>
            <person name="Lee C."/>
            <person name="Mueller J."/>
            <person name="Khouri H."/>
            <person name="Gill J."/>
            <person name="Utterback T.R."/>
            <person name="McDonald L.A."/>
            <person name="Feldblyum T.V."/>
            <person name="Smith H.O."/>
            <person name="Venter J.C."/>
            <person name="Nealson K.H."/>
            <person name="Fraser C.M."/>
        </authorList>
    </citation>
    <scope>NUCLEOTIDE SEQUENCE [LARGE SCALE GENOMIC DNA]</scope>
    <source>
        <strain evidence="4">ATCC 700550 / JCM 31522 / CIP 106686 / LMG 19005 / NCIMB 14063 / MR-1</strain>
    </source>
</reference>
<proteinExistence type="predicted"/>
<evidence type="ECO:0000313" key="4">
    <source>
        <dbReference type="Proteomes" id="UP000008186"/>
    </source>
</evidence>
<dbReference type="NCBIfam" id="TIGR03951">
    <property type="entry name" value="Fe_III_red_FhuF"/>
    <property type="match status" value="1"/>
</dbReference>
<organism evidence="3 4">
    <name type="scientific">Shewanella oneidensis (strain ATCC 700550 / JCM 31522 / CIP 106686 / LMG 19005 / NCIMB 14063 / MR-1)</name>
    <dbReference type="NCBI Taxonomy" id="211586"/>
    <lineage>
        <taxon>Bacteria</taxon>
        <taxon>Pseudomonadati</taxon>
        <taxon>Pseudomonadota</taxon>
        <taxon>Gammaproteobacteria</taxon>
        <taxon>Alteromonadales</taxon>
        <taxon>Shewanellaceae</taxon>
        <taxon>Shewanella</taxon>
    </lineage>
</organism>
<dbReference type="GO" id="GO:0051537">
    <property type="term" value="F:2 iron, 2 sulfur cluster binding"/>
    <property type="evidence" value="ECO:0007669"/>
    <property type="project" value="InterPro"/>
</dbReference>
<name>Q8ECT9_SHEON</name>
<feature type="domain" description="Aerobactin siderophore biosynthesis IucA/IucC-like C-terminal" evidence="1">
    <location>
        <begin position="138"/>
        <end position="321"/>
    </location>
</feature>